<reference evidence="2" key="1">
    <citation type="submission" date="2018-12" db="EMBL/GenBank/DDBJ databases">
        <title>Tengunoibacter tsumagoiensis gen. nov., sp. nov., Dictyobacter kobayashii sp. nov., D. alpinus sp. nov., and D. joshuensis sp. nov. and description of Dictyobacteraceae fam. nov. within the order Ktedonobacterales isolated from Tengu-no-mugimeshi.</title>
        <authorList>
            <person name="Wang C.M."/>
            <person name="Zheng Y."/>
            <person name="Sakai Y."/>
            <person name="Toyoda A."/>
            <person name="Minakuchi Y."/>
            <person name="Abe K."/>
            <person name="Yokota A."/>
            <person name="Yabe S."/>
        </authorList>
    </citation>
    <scope>NUCLEOTIDE SEQUENCE [LARGE SCALE GENOMIC DNA]</scope>
    <source>
        <strain evidence="2">Uno16</strain>
    </source>
</reference>
<name>A0A402BAJ1_9CHLR</name>
<gene>
    <name evidence="1" type="ORF">KDA_38100</name>
</gene>
<organism evidence="1 2">
    <name type="scientific">Dictyobacter alpinus</name>
    <dbReference type="NCBI Taxonomy" id="2014873"/>
    <lineage>
        <taxon>Bacteria</taxon>
        <taxon>Bacillati</taxon>
        <taxon>Chloroflexota</taxon>
        <taxon>Ktedonobacteria</taxon>
        <taxon>Ktedonobacterales</taxon>
        <taxon>Dictyobacteraceae</taxon>
        <taxon>Dictyobacter</taxon>
    </lineage>
</organism>
<dbReference type="RefSeq" id="WP_161982232.1">
    <property type="nucleotide sequence ID" value="NZ_BIFT01000001.1"/>
</dbReference>
<evidence type="ECO:0000313" key="2">
    <source>
        <dbReference type="Proteomes" id="UP000287171"/>
    </source>
</evidence>
<keyword evidence="2" id="KW-1185">Reference proteome</keyword>
<dbReference type="Proteomes" id="UP000287171">
    <property type="component" value="Unassembled WGS sequence"/>
</dbReference>
<dbReference type="AlphaFoldDB" id="A0A402BAJ1"/>
<comment type="caution">
    <text evidence="1">The sequence shown here is derived from an EMBL/GenBank/DDBJ whole genome shotgun (WGS) entry which is preliminary data.</text>
</comment>
<dbReference type="EMBL" id="BIFT01000001">
    <property type="protein sequence ID" value="GCE28326.1"/>
    <property type="molecule type" value="Genomic_DNA"/>
</dbReference>
<evidence type="ECO:0000313" key="1">
    <source>
        <dbReference type="EMBL" id="GCE28326.1"/>
    </source>
</evidence>
<accession>A0A402BAJ1</accession>
<proteinExistence type="predicted"/>
<sequence length="49" mass="5423">MTTICTVLVGGHIFATASCHNKCPVQHYLDEPRSHHVNGIFSLSEVPFQ</sequence>
<protein>
    <submittedName>
        <fullName evidence="1">Uncharacterized protein</fullName>
    </submittedName>
</protein>